<evidence type="ECO:0000259" key="2">
    <source>
        <dbReference type="Pfam" id="PF13785"/>
    </source>
</evidence>
<name>A0A4R6Q9A8_9FLAO</name>
<accession>A0A4R6Q9A8</accession>
<keyword evidence="1" id="KW-1133">Transmembrane helix</keyword>
<organism evidence="3 4">
    <name type="scientific">Flavobacterium dankookense</name>
    <dbReference type="NCBI Taxonomy" id="706186"/>
    <lineage>
        <taxon>Bacteria</taxon>
        <taxon>Pseudomonadati</taxon>
        <taxon>Bacteroidota</taxon>
        <taxon>Flavobacteriia</taxon>
        <taxon>Flavobacteriales</taxon>
        <taxon>Flavobacteriaceae</taxon>
        <taxon>Flavobacterium</taxon>
    </lineage>
</organism>
<proteinExistence type="predicted"/>
<dbReference type="EMBL" id="SNXR01000014">
    <property type="protein sequence ID" value="TDP58735.1"/>
    <property type="molecule type" value="Genomic_DNA"/>
</dbReference>
<comment type="caution">
    <text evidence="3">The sequence shown here is derived from an EMBL/GenBank/DDBJ whole genome shotgun (WGS) entry which is preliminary data.</text>
</comment>
<dbReference type="Proteomes" id="UP000295260">
    <property type="component" value="Unassembled WGS sequence"/>
</dbReference>
<keyword evidence="1" id="KW-0812">Transmembrane</keyword>
<keyword evidence="4" id="KW-1185">Reference proteome</keyword>
<reference evidence="3 4" key="1">
    <citation type="submission" date="2019-03" db="EMBL/GenBank/DDBJ databases">
        <title>Genomic Encyclopedia of Archaeal and Bacterial Type Strains, Phase II (KMG-II): from individual species to whole genera.</title>
        <authorList>
            <person name="Goeker M."/>
        </authorList>
    </citation>
    <scope>NUCLEOTIDE SEQUENCE [LARGE SCALE GENOMIC DNA]</scope>
    <source>
        <strain evidence="3 4">DSM 25687</strain>
    </source>
</reference>
<dbReference type="AlphaFoldDB" id="A0A4R6Q9A8"/>
<feature type="transmembrane region" description="Helical" evidence="1">
    <location>
        <begin position="371"/>
        <end position="389"/>
    </location>
</feature>
<protein>
    <submittedName>
        <fullName evidence="3">Uncharacterized protein DUF4178</fullName>
    </submittedName>
</protein>
<dbReference type="InterPro" id="IPR025235">
    <property type="entry name" value="DUF4178"/>
</dbReference>
<dbReference type="Pfam" id="PF13785">
    <property type="entry name" value="DUF4178"/>
    <property type="match status" value="1"/>
</dbReference>
<keyword evidence="1" id="KW-0472">Membrane</keyword>
<evidence type="ECO:0000313" key="3">
    <source>
        <dbReference type="EMBL" id="TDP58735.1"/>
    </source>
</evidence>
<feature type="transmembrane region" description="Helical" evidence="1">
    <location>
        <begin position="219"/>
        <end position="237"/>
    </location>
</feature>
<feature type="domain" description="DUF4178" evidence="2">
    <location>
        <begin position="57"/>
        <end position="187"/>
    </location>
</feature>
<sequence>MDFSCYHCNTVTKLDIKIEVTYFSCPNCATIYSRNVSNDFVFKERHKKVDYNNAFSVGQKAEFYGNVFTIIGFLVKSGDYNIRWIEYVLQNDKAEFLYLSESSGNFILLEQTEFEKKVGNHPLTIDYLDNTYDRFDYSYPKLDYAAGFFDFNVLNKIELIEYINPPFILSFEKFGQEQTAFYGKHISRSAVKKAFNTSVIPSKSEIGMVEPFFVNVRNLVLTFCAVGFLIIFTHWYLNQDRVEQEVLNASIPFENYTSKDFVSPSFELKGSSAPLQISVSSNVNNSWANVQIALVNENTNEEIYASKDVEYYHGYTDGENWTEGSTSENFNICGVGAGKYHLTVTPSKAPEDFSNSLISVKANWNAPSNRNIYMVFIFMAIVAVGMYYWSKYFENKRWGEY</sequence>
<evidence type="ECO:0000313" key="4">
    <source>
        <dbReference type="Proteomes" id="UP000295260"/>
    </source>
</evidence>
<gene>
    <name evidence="3" type="ORF">BC748_1968</name>
</gene>
<evidence type="ECO:0000256" key="1">
    <source>
        <dbReference type="SAM" id="Phobius"/>
    </source>
</evidence>